<keyword evidence="5" id="KW-0805">Transcription regulation</keyword>
<dbReference type="InterPro" id="IPR052035">
    <property type="entry name" value="ZnF_BED_domain_contain"/>
</dbReference>
<evidence type="ECO:0000256" key="10">
    <source>
        <dbReference type="SAM" id="MobiDB-lite"/>
    </source>
</evidence>
<evidence type="ECO:0000256" key="7">
    <source>
        <dbReference type="ARBA" id="ARBA00023163"/>
    </source>
</evidence>
<dbReference type="AlphaFoldDB" id="A0A0C2HFU7"/>
<dbReference type="GO" id="GO:0008270">
    <property type="term" value="F:zinc ion binding"/>
    <property type="evidence" value="ECO:0007669"/>
    <property type="project" value="UniProtKB-KW"/>
</dbReference>
<comment type="subcellular location">
    <subcellularLocation>
        <location evidence="1">Nucleus</location>
    </subcellularLocation>
</comment>
<dbReference type="InterPro" id="IPR012337">
    <property type="entry name" value="RNaseH-like_sf"/>
</dbReference>
<dbReference type="SMART" id="SM00614">
    <property type="entry name" value="ZnF_BED"/>
    <property type="match status" value="1"/>
</dbReference>
<dbReference type="InterPro" id="IPR008906">
    <property type="entry name" value="HATC_C_dom"/>
</dbReference>
<evidence type="ECO:0000256" key="3">
    <source>
        <dbReference type="ARBA" id="ARBA00022771"/>
    </source>
</evidence>
<dbReference type="OrthoDB" id="5833644at2759"/>
<keyword evidence="8" id="KW-0539">Nucleus</keyword>
<keyword evidence="13" id="KW-1185">Reference proteome</keyword>
<evidence type="ECO:0000313" key="13">
    <source>
        <dbReference type="Proteomes" id="UP000054047"/>
    </source>
</evidence>
<evidence type="ECO:0000256" key="2">
    <source>
        <dbReference type="ARBA" id="ARBA00022723"/>
    </source>
</evidence>
<evidence type="ECO:0000256" key="5">
    <source>
        <dbReference type="ARBA" id="ARBA00023015"/>
    </source>
</evidence>
<accession>A0A0C2HFU7</accession>
<keyword evidence="6" id="KW-0238">DNA-binding</keyword>
<dbReference type="InterPro" id="IPR003656">
    <property type="entry name" value="Znf_BED"/>
</dbReference>
<organism evidence="12 13">
    <name type="scientific">Ancylostoma duodenale</name>
    <dbReference type="NCBI Taxonomy" id="51022"/>
    <lineage>
        <taxon>Eukaryota</taxon>
        <taxon>Metazoa</taxon>
        <taxon>Ecdysozoa</taxon>
        <taxon>Nematoda</taxon>
        <taxon>Chromadorea</taxon>
        <taxon>Rhabditida</taxon>
        <taxon>Rhabditina</taxon>
        <taxon>Rhabditomorpha</taxon>
        <taxon>Strongyloidea</taxon>
        <taxon>Ancylostomatidae</taxon>
        <taxon>Ancylostomatinae</taxon>
        <taxon>Ancylostoma</taxon>
    </lineage>
</organism>
<evidence type="ECO:0000256" key="6">
    <source>
        <dbReference type="ARBA" id="ARBA00023125"/>
    </source>
</evidence>
<dbReference type="PROSITE" id="PS50808">
    <property type="entry name" value="ZF_BED"/>
    <property type="match status" value="1"/>
</dbReference>
<keyword evidence="7" id="KW-0804">Transcription</keyword>
<dbReference type="Pfam" id="PF02892">
    <property type="entry name" value="zf-BED"/>
    <property type="match status" value="1"/>
</dbReference>
<feature type="domain" description="BED-type" evidence="11">
    <location>
        <begin position="1"/>
        <end position="55"/>
    </location>
</feature>
<dbReference type="SUPFAM" id="SSF57667">
    <property type="entry name" value="beta-beta-alpha zinc fingers"/>
    <property type="match status" value="1"/>
</dbReference>
<dbReference type="GO" id="GO:0046983">
    <property type="term" value="F:protein dimerization activity"/>
    <property type="evidence" value="ECO:0007669"/>
    <property type="project" value="InterPro"/>
</dbReference>
<protein>
    <submittedName>
        <fullName evidence="12">BED zinc finger</fullName>
    </submittedName>
</protein>
<dbReference type="EMBL" id="KN726373">
    <property type="protein sequence ID" value="KIH68461.1"/>
    <property type="molecule type" value="Genomic_DNA"/>
</dbReference>
<evidence type="ECO:0000256" key="1">
    <source>
        <dbReference type="ARBA" id="ARBA00004123"/>
    </source>
</evidence>
<feature type="region of interest" description="Disordered" evidence="10">
    <location>
        <begin position="492"/>
        <end position="575"/>
    </location>
</feature>
<keyword evidence="2" id="KW-0479">Metal-binding</keyword>
<gene>
    <name evidence="12" type="ORF">ANCDUO_01204</name>
</gene>
<proteinExistence type="predicted"/>
<keyword evidence="3 9" id="KW-0863">Zinc-finger</keyword>
<evidence type="ECO:0000259" key="11">
    <source>
        <dbReference type="PROSITE" id="PS50808"/>
    </source>
</evidence>
<dbReference type="Pfam" id="PF05699">
    <property type="entry name" value="Dimer_Tnp_hAT"/>
    <property type="match status" value="1"/>
</dbReference>
<dbReference type="SUPFAM" id="SSF53098">
    <property type="entry name" value="Ribonuclease H-like"/>
    <property type="match status" value="1"/>
</dbReference>
<feature type="compositionally biased region" description="Basic and acidic residues" evidence="10">
    <location>
        <begin position="503"/>
        <end position="514"/>
    </location>
</feature>
<evidence type="ECO:0000256" key="9">
    <source>
        <dbReference type="PROSITE-ProRule" id="PRU00027"/>
    </source>
</evidence>
<evidence type="ECO:0000313" key="12">
    <source>
        <dbReference type="EMBL" id="KIH68461.1"/>
    </source>
</evidence>
<dbReference type="Proteomes" id="UP000054047">
    <property type="component" value="Unassembled WGS sequence"/>
</dbReference>
<dbReference type="InterPro" id="IPR036236">
    <property type="entry name" value="Znf_C2H2_sf"/>
</dbReference>
<dbReference type="GO" id="GO:0005634">
    <property type="term" value="C:nucleus"/>
    <property type="evidence" value="ECO:0007669"/>
    <property type="project" value="UniProtKB-SubCell"/>
</dbReference>
<reference evidence="12 13" key="1">
    <citation type="submission" date="2013-12" db="EMBL/GenBank/DDBJ databases">
        <title>Draft genome of the parsitic nematode Ancylostoma duodenale.</title>
        <authorList>
            <person name="Mitreva M."/>
        </authorList>
    </citation>
    <scope>NUCLEOTIDE SEQUENCE [LARGE SCALE GENOMIC DNA]</scope>
    <source>
        <strain evidence="12 13">Zhejiang</strain>
    </source>
</reference>
<dbReference type="GO" id="GO:0003677">
    <property type="term" value="F:DNA binding"/>
    <property type="evidence" value="ECO:0007669"/>
    <property type="project" value="UniProtKB-KW"/>
</dbReference>
<dbReference type="PANTHER" id="PTHR46481:SF9">
    <property type="entry name" value="ZINC FINGER BED DOMAIN-CONTAINING PROTEIN 1-LIKE"/>
    <property type="match status" value="1"/>
</dbReference>
<evidence type="ECO:0000256" key="4">
    <source>
        <dbReference type="ARBA" id="ARBA00022833"/>
    </source>
</evidence>
<name>A0A0C2HFU7_9BILA</name>
<dbReference type="PANTHER" id="PTHR46481">
    <property type="entry name" value="ZINC FINGER BED DOMAIN-CONTAINING PROTEIN 4"/>
    <property type="match status" value="1"/>
</dbReference>
<sequence length="575" mass="65262">MSVVWNLYKKMKGEGGEDLAVCKICSKTVKIPRSKTTTNMLSHLRESHEEDMIEAEKQTTSREKKAIESQTKLDELFKRKMNLSTKRSLDRKVALLIAKASLSLNVVSLDAFKDLLSSLNSAYSPPCRKTILSIMRDQVEELDEVNQTICVRAALEFDAVKAAIGNVKRIVSKMNRSAKVKTLYKRLLKEAGLPIVLPATDCPTRWGSTYTMVCDVLNALPALENLLVELKMPAFESEELRLLEAIQVFLAPFYTMTKQVCHKDSCVSMYIPVGKILIASTKRNCQAARREAKQFGECLLSKLRHYFGEWFEDETLCIAAFCDPRFAFLDTVLSAESWRSTADKFIALKAKSPTGEEVDNLNEIRTNDREGGEAPVWDLLTTQNSSKRDRNANDSITEDELQIEIQQYAVLLKKGRPTYESDPIEWWRNHCEEFPLIAKAVPQYLVVPATSVDCERLFSLAGIIYGNKRRGHLKGENARLLLMLKVNSNEKVGRSSKAWNPSEARRYGRKKQMEEVYDDSTTEDEHSSSGEEGMEPSQQPQMRKMQAYSMQQRPNLRLDAMLDKKPMVQAPQTVS</sequence>
<evidence type="ECO:0000256" key="8">
    <source>
        <dbReference type="ARBA" id="ARBA00023242"/>
    </source>
</evidence>
<keyword evidence="4" id="KW-0862">Zinc</keyword>